<protein>
    <submittedName>
        <fullName evidence="1">DUF943 family protein</fullName>
    </submittedName>
</protein>
<keyword evidence="2" id="KW-1185">Reference proteome</keyword>
<organism evidence="1 2">
    <name type="scientific">Rahnella woolbedingensis</name>
    <dbReference type="NCBI Taxonomy" id="1510574"/>
    <lineage>
        <taxon>Bacteria</taxon>
        <taxon>Pseudomonadati</taxon>
        <taxon>Pseudomonadota</taxon>
        <taxon>Gammaproteobacteria</taxon>
        <taxon>Enterobacterales</taxon>
        <taxon>Yersiniaceae</taxon>
        <taxon>Rahnella</taxon>
    </lineage>
</organism>
<proteinExistence type="predicted"/>
<dbReference type="Pfam" id="PF06092">
    <property type="entry name" value="DUF943"/>
    <property type="match status" value="1"/>
</dbReference>
<dbReference type="Proteomes" id="UP000284908">
    <property type="component" value="Unassembled WGS sequence"/>
</dbReference>
<dbReference type="InterPro" id="IPR010351">
    <property type="entry name" value="DUF943"/>
</dbReference>
<dbReference type="EMBL" id="RAHH01000011">
    <property type="protein sequence ID" value="RJT44280.1"/>
    <property type="molecule type" value="Genomic_DNA"/>
</dbReference>
<sequence>MRKIIVIVTVLCISVSAYLLLLRKTEIIFVHHVKGDTDIVVRNFPLTQVGKIIWWETNKDSPLIRNKMSDVDEYGNYFVGIEDVGVGFIKVSEVSFTSWYSFSRNDLICFDEIKSENRCIEKNNLMTIHNGRDNKTVYYIDGNTIKK</sequence>
<evidence type="ECO:0000313" key="2">
    <source>
        <dbReference type="Proteomes" id="UP000284908"/>
    </source>
</evidence>
<dbReference type="AlphaFoldDB" id="A0A419N967"/>
<accession>A0A419N967</accession>
<name>A0A419N967_9GAMM</name>
<evidence type="ECO:0000313" key="1">
    <source>
        <dbReference type="EMBL" id="RJT44280.1"/>
    </source>
</evidence>
<dbReference type="RefSeq" id="WP_120132795.1">
    <property type="nucleotide sequence ID" value="NZ_RAHH01000011.1"/>
</dbReference>
<dbReference type="OrthoDB" id="6521020at2"/>
<reference evidence="1 2" key="1">
    <citation type="submission" date="2018-09" db="EMBL/GenBank/DDBJ databases">
        <authorList>
            <person name="Le Fleche-Mateos A."/>
        </authorList>
    </citation>
    <scope>NUCLEOTIDE SEQUENCE [LARGE SCALE GENOMIC DNA]</scope>
    <source>
        <strain evidence="1 2">DSM 27399</strain>
    </source>
</reference>
<gene>
    <name evidence="1" type="ORF">D6C13_11045</name>
</gene>
<comment type="caution">
    <text evidence="1">The sequence shown here is derived from an EMBL/GenBank/DDBJ whole genome shotgun (WGS) entry which is preliminary data.</text>
</comment>